<evidence type="ECO:0000313" key="2">
    <source>
        <dbReference type="Proteomes" id="UP000075881"/>
    </source>
</evidence>
<reference evidence="1" key="2">
    <citation type="submission" date="2020-05" db="UniProtKB">
        <authorList>
            <consortium name="EnsemblMetazoa"/>
        </authorList>
    </citation>
    <scope>IDENTIFICATION</scope>
    <source>
        <strain evidence="1">ACHKN1017</strain>
    </source>
</reference>
<accession>A0A182KIJ3</accession>
<dbReference type="AlphaFoldDB" id="A0A182KIJ3"/>
<dbReference type="VEuPathDB" id="VectorBase:ACHR014269"/>
<sequence length="107" mass="12348">MMQRTALISEVMSFSTLDSFSTSFTSWWLPTLYSQSGRFWIICPNRVSASVFDVPLRIHSDSRSKMCLSWGCCTFTRISTIRIEEVWAKYSIMLHASQDSFVDENIS</sequence>
<protein>
    <submittedName>
        <fullName evidence="1">Uncharacterized protein</fullName>
    </submittedName>
</protein>
<proteinExistence type="predicted"/>
<organism evidence="1 2">
    <name type="scientific">Anopheles christyi</name>
    <dbReference type="NCBI Taxonomy" id="43041"/>
    <lineage>
        <taxon>Eukaryota</taxon>
        <taxon>Metazoa</taxon>
        <taxon>Ecdysozoa</taxon>
        <taxon>Arthropoda</taxon>
        <taxon>Hexapoda</taxon>
        <taxon>Insecta</taxon>
        <taxon>Pterygota</taxon>
        <taxon>Neoptera</taxon>
        <taxon>Endopterygota</taxon>
        <taxon>Diptera</taxon>
        <taxon>Nematocera</taxon>
        <taxon>Culicoidea</taxon>
        <taxon>Culicidae</taxon>
        <taxon>Anophelinae</taxon>
        <taxon>Anopheles</taxon>
    </lineage>
</organism>
<dbReference type="EnsemblMetazoa" id="ACHR014269-RA">
    <property type="protein sequence ID" value="ACHR014269-PA"/>
    <property type="gene ID" value="ACHR014269"/>
</dbReference>
<name>A0A182KIJ3_9DIPT</name>
<dbReference type="EnsemblMetazoa" id="ACHR014269-RB">
    <property type="protein sequence ID" value="ACHR014269-PB"/>
    <property type="gene ID" value="ACHR014269"/>
</dbReference>
<dbReference type="Proteomes" id="UP000075881">
    <property type="component" value="Unassembled WGS sequence"/>
</dbReference>
<reference evidence="2" key="1">
    <citation type="submission" date="2013-03" db="EMBL/GenBank/DDBJ databases">
        <title>The Genome Sequence of Anopheles christyi ACHKN1017.</title>
        <authorList>
            <consortium name="The Broad Institute Genomics Platform"/>
            <person name="Neafsey D.E."/>
            <person name="Besansky N."/>
            <person name="Walker B."/>
            <person name="Young S.K."/>
            <person name="Zeng Q."/>
            <person name="Gargeya S."/>
            <person name="Fitzgerald M."/>
            <person name="Haas B."/>
            <person name="Abouelleil A."/>
            <person name="Allen A.W."/>
            <person name="Alvarado L."/>
            <person name="Arachchi H.M."/>
            <person name="Berlin A.M."/>
            <person name="Chapman S.B."/>
            <person name="Gainer-Dewar J."/>
            <person name="Goldberg J."/>
            <person name="Griggs A."/>
            <person name="Gujja S."/>
            <person name="Hansen M."/>
            <person name="Howarth C."/>
            <person name="Imamovic A."/>
            <person name="Ireland A."/>
            <person name="Larimer J."/>
            <person name="McCowan C."/>
            <person name="Murphy C."/>
            <person name="Pearson M."/>
            <person name="Poon T.W."/>
            <person name="Priest M."/>
            <person name="Roberts A."/>
            <person name="Saif S."/>
            <person name="Shea T."/>
            <person name="Sisk P."/>
            <person name="Sykes S."/>
            <person name="Wortman J."/>
            <person name="Nusbaum C."/>
            <person name="Birren B."/>
        </authorList>
    </citation>
    <scope>NUCLEOTIDE SEQUENCE [LARGE SCALE GENOMIC DNA]</scope>
    <source>
        <strain evidence="2">ACHKN1017</strain>
    </source>
</reference>
<evidence type="ECO:0000313" key="1">
    <source>
        <dbReference type="EnsemblMetazoa" id="ACHR014269-PA"/>
    </source>
</evidence>
<keyword evidence="2" id="KW-1185">Reference proteome</keyword>